<dbReference type="GO" id="GO:0006357">
    <property type="term" value="P:regulation of transcription by RNA polymerase II"/>
    <property type="evidence" value="ECO:0007669"/>
    <property type="project" value="UniProtKB-ARBA"/>
</dbReference>
<dbReference type="PROSITE" id="PS50039">
    <property type="entry name" value="FORK_HEAD_3"/>
    <property type="match status" value="1"/>
</dbReference>
<dbReference type="EMBL" id="JARTCD010000024">
    <property type="protein sequence ID" value="KAJ8658477.1"/>
    <property type="molecule type" value="Genomic_DNA"/>
</dbReference>
<dbReference type="Pfam" id="PF00250">
    <property type="entry name" value="Forkhead"/>
    <property type="match status" value="1"/>
</dbReference>
<evidence type="ECO:0000256" key="6">
    <source>
        <dbReference type="PROSITE-ProRule" id="PRU00089"/>
    </source>
</evidence>
<evidence type="ECO:0000259" key="8">
    <source>
        <dbReference type="PROSITE" id="PS50039"/>
    </source>
</evidence>
<evidence type="ECO:0000256" key="4">
    <source>
        <dbReference type="ARBA" id="ARBA00023163"/>
    </source>
</evidence>
<dbReference type="PANTHER" id="PTHR45881">
    <property type="entry name" value="CHECKPOINT SUPPRESSOR 1-LIKE, ISOFORM A-RELATED"/>
    <property type="match status" value="1"/>
</dbReference>
<dbReference type="AlphaFoldDB" id="A0AAD7Y1E7"/>
<feature type="compositionally biased region" description="Acidic residues" evidence="7">
    <location>
        <begin position="646"/>
        <end position="661"/>
    </location>
</feature>
<dbReference type="GeneID" id="83213242"/>
<dbReference type="SMART" id="SM00339">
    <property type="entry name" value="FH"/>
    <property type="match status" value="1"/>
</dbReference>
<dbReference type="GO" id="GO:0003700">
    <property type="term" value="F:DNA-binding transcription factor activity"/>
    <property type="evidence" value="ECO:0007669"/>
    <property type="project" value="InterPro"/>
</dbReference>
<evidence type="ECO:0000256" key="1">
    <source>
        <dbReference type="ARBA" id="ARBA00004123"/>
    </source>
</evidence>
<feature type="region of interest" description="Disordered" evidence="7">
    <location>
        <begin position="644"/>
        <end position="675"/>
    </location>
</feature>
<dbReference type="InterPro" id="IPR018122">
    <property type="entry name" value="TF_fork_head_CS_1"/>
</dbReference>
<sequence>MAAAQQQAQALTFQLVQPPTSSVSSPATPQSQTTSSQRERRASRDRASSAQSSCMGVISSFAIIQETPKKTTSKPKLHNTMATSIDAHLGDEQQHQQQQPQQNQRPKASELRFKIESVGTHLEEDDDLDTCPARTRAAWPREITPWWTPTHRYEKPPYSYATLIAHAILSSKDGRLTLSDIYKWISEHYPYYVPGQHGWQNSIRHNLSLNKKWFLKLDRRPTQANPGKGCYWTLVAGTEQYFIDQLTQAGGHSRKHHDIGLTAELSIGNHRRGSCYYGRNNNGNNNNNRSDDSSSSGSTAVHHGNMLITRPEDYEAPKKTPAPLGMYTTFRMADMDDKSKSKRENGSLHKQRTNKKRRPQQQRNNTESGYDSGVDVSSKYVQKAKAKQKQQQQPPQQQQPQQQQQQQPSPSTTIDDILGGGDYSWQDNLLDVAVPFANLDINDSSFLSYLPQGYDANNVQDQQEPWVLPTTSSDWFQGTMSTPAYMFNTPLLDHGIDSNTSQAWNPTTSQEVWSSNEFLSSVSAPAIDDIQPSLSYPTLLASRYEPPQQESTPMMPLNDQQQQLQQHHESYDQDTKVEDCLKKVLSYQQCLQQHQQQFDSNNDIVASTSCTQATSLYSNQVLKSEPIVINLDDEEVTTKYLHFEEDQADADDEDDDDEEENVPSTNPCNDTPTSVLEEYGSMSALLFA</sequence>
<accession>A0AAD7Y1E7</accession>
<organism evidence="9 10">
    <name type="scientific">Lichtheimia ornata</name>
    <dbReference type="NCBI Taxonomy" id="688661"/>
    <lineage>
        <taxon>Eukaryota</taxon>
        <taxon>Fungi</taxon>
        <taxon>Fungi incertae sedis</taxon>
        <taxon>Mucoromycota</taxon>
        <taxon>Mucoromycotina</taxon>
        <taxon>Mucoromycetes</taxon>
        <taxon>Mucorales</taxon>
        <taxon>Lichtheimiaceae</taxon>
        <taxon>Lichtheimia</taxon>
    </lineage>
</organism>
<feature type="region of interest" description="Disordered" evidence="7">
    <location>
        <begin position="276"/>
        <end position="301"/>
    </location>
</feature>
<feature type="domain" description="Fork-head" evidence="8">
    <location>
        <begin position="155"/>
        <end position="257"/>
    </location>
</feature>
<dbReference type="Proteomes" id="UP001234581">
    <property type="component" value="Unassembled WGS sequence"/>
</dbReference>
<keyword evidence="3 6" id="KW-0238">DNA-binding</keyword>
<dbReference type="Gene3D" id="1.10.10.10">
    <property type="entry name" value="Winged helix-like DNA-binding domain superfamily/Winged helix DNA-binding domain"/>
    <property type="match status" value="1"/>
</dbReference>
<feature type="compositionally biased region" description="Basic and acidic residues" evidence="7">
    <location>
        <begin position="37"/>
        <end position="47"/>
    </location>
</feature>
<dbReference type="CDD" id="cd00059">
    <property type="entry name" value="FH_FOX"/>
    <property type="match status" value="1"/>
</dbReference>
<feature type="compositionally biased region" description="Low complexity" evidence="7">
    <location>
        <begin position="1"/>
        <end position="36"/>
    </location>
</feature>
<dbReference type="RefSeq" id="XP_058343390.1">
    <property type="nucleotide sequence ID" value="XM_058485867.1"/>
</dbReference>
<evidence type="ECO:0000256" key="3">
    <source>
        <dbReference type="ARBA" id="ARBA00023125"/>
    </source>
</evidence>
<name>A0AAD7Y1E7_9FUNG</name>
<keyword evidence="4" id="KW-0804">Transcription</keyword>
<dbReference type="InterPro" id="IPR036390">
    <property type="entry name" value="WH_DNA-bd_sf"/>
</dbReference>
<evidence type="ECO:0000256" key="7">
    <source>
        <dbReference type="SAM" id="MobiDB-lite"/>
    </source>
</evidence>
<dbReference type="InterPro" id="IPR036388">
    <property type="entry name" value="WH-like_DNA-bd_sf"/>
</dbReference>
<dbReference type="PRINTS" id="PR00053">
    <property type="entry name" value="FORKHEAD"/>
</dbReference>
<dbReference type="FunFam" id="1.10.10.10:FF:000135">
    <property type="entry name" value="forkhead box protein G1"/>
    <property type="match status" value="1"/>
</dbReference>
<feature type="DNA-binding region" description="Fork-head" evidence="6">
    <location>
        <begin position="155"/>
        <end position="257"/>
    </location>
</feature>
<dbReference type="InterPro" id="IPR030456">
    <property type="entry name" value="TF_fork_head_CS_2"/>
</dbReference>
<feature type="compositionally biased region" description="Low complexity" evidence="7">
    <location>
        <begin position="276"/>
        <end position="298"/>
    </location>
</feature>
<protein>
    <recommendedName>
        <fullName evidence="8">Fork-head domain-containing protein</fullName>
    </recommendedName>
</protein>
<feature type="compositionally biased region" description="Basic and acidic residues" evidence="7">
    <location>
        <begin position="334"/>
        <end position="347"/>
    </location>
</feature>
<gene>
    <name evidence="9" type="ORF">O0I10_005830</name>
</gene>
<dbReference type="GO" id="GO:0005634">
    <property type="term" value="C:nucleus"/>
    <property type="evidence" value="ECO:0007669"/>
    <property type="project" value="UniProtKB-SubCell"/>
</dbReference>
<comment type="caution">
    <text evidence="9">The sequence shown here is derived from an EMBL/GenBank/DDBJ whole genome shotgun (WGS) entry which is preliminary data.</text>
</comment>
<feature type="region of interest" description="Disordered" evidence="7">
    <location>
        <begin position="334"/>
        <end position="420"/>
    </location>
</feature>
<comment type="subcellular location">
    <subcellularLocation>
        <location evidence="1 6">Nucleus</location>
    </subcellularLocation>
</comment>
<dbReference type="InterPro" id="IPR001766">
    <property type="entry name" value="Fork_head_dom"/>
</dbReference>
<feature type="compositionally biased region" description="Polar residues" evidence="7">
    <location>
        <begin position="662"/>
        <end position="674"/>
    </location>
</feature>
<keyword evidence="2" id="KW-0805">Transcription regulation</keyword>
<keyword evidence="10" id="KW-1185">Reference proteome</keyword>
<proteinExistence type="predicted"/>
<dbReference type="PROSITE" id="PS00657">
    <property type="entry name" value="FORK_HEAD_1"/>
    <property type="match status" value="1"/>
</dbReference>
<dbReference type="SUPFAM" id="SSF46785">
    <property type="entry name" value="Winged helix' DNA-binding domain"/>
    <property type="match status" value="1"/>
</dbReference>
<feature type="compositionally biased region" description="Low complexity" evidence="7">
    <location>
        <begin position="389"/>
        <end position="408"/>
    </location>
</feature>
<reference evidence="9 10" key="1">
    <citation type="submission" date="2023-03" db="EMBL/GenBank/DDBJ databases">
        <title>Genome sequence of Lichtheimia ornata CBS 291.66.</title>
        <authorList>
            <person name="Mohabir J.T."/>
            <person name="Shea T.P."/>
            <person name="Kurbessoian T."/>
            <person name="Berby B."/>
            <person name="Fontaine J."/>
            <person name="Livny J."/>
            <person name="Gnirke A."/>
            <person name="Stajich J.E."/>
            <person name="Cuomo C.A."/>
        </authorList>
    </citation>
    <scope>NUCLEOTIDE SEQUENCE [LARGE SCALE GENOMIC DNA]</scope>
    <source>
        <strain evidence="9">CBS 291.66</strain>
    </source>
</reference>
<evidence type="ECO:0000256" key="5">
    <source>
        <dbReference type="ARBA" id="ARBA00023242"/>
    </source>
</evidence>
<keyword evidence="5 6" id="KW-0539">Nucleus</keyword>
<feature type="compositionally biased region" description="Basic residues" evidence="7">
    <location>
        <begin position="349"/>
        <end position="360"/>
    </location>
</feature>
<feature type="region of interest" description="Disordered" evidence="7">
    <location>
        <begin position="1"/>
        <end position="53"/>
    </location>
</feature>
<evidence type="ECO:0000256" key="2">
    <source>
        <dbReference type="ARBA" id="ARBA00023015"/>
    </source>
</evidence>
<dbReference type="PROSITE" id="PS00658">
    <property type="entry name" value="FORK_HEAD_2"/>
    <property type="match status" value="1"/>
</dbReference>
<evidence type="ECO:0000313" key="9">
    <source>
        <dbReference type="EMBL" id="KAJ8658477.1"/>
    </source>
</evidence>
<evidence type="ECO:0000313" key="10">
    <source>
        <dbReference type="Proteomes" id="UP001234581"/>
    </source>
</evidence>
<dbReference type="GO" id="GO:0043565">
    <property type="term" value="F:sequence-specific DNA binding"/>
    <property type="evidence" value="ECO:0007669"/>
    <property type="project" value="InterPro"/>
</dbReference>